<feature type="region of interest" description="Disordered" evidence="1">
    <location>
        <begin position="1"/>
        <end position="22"/>
    </location>
</feature>
<dbReference type="PANTHER" id="PTHR36617:SF16">
    <property type="entry name" value="OS04G0516500 PROTEIN"/>
    <property type="match status" value="1"/>
</dbReference>
<evidence type="ECO:0000313" key="2">
    <source>
        <dbReference type="EMBL" id="WMV26439.1"/>
    </source>
</evidence>
<dbReference type="Proteomes" id="UP001234989">
    <property type="component" value="Chromosome 4"/>
</dbReference>
<accession>A0AAF0TNW5</accession>
<sequence>MIVHGKRQKMNDGVLSKKRGNKDRDVDNWKHIIDVNIIPGKEQKIQNDSKFMDAEVKIEPRDDSDSLKETESQSEVEILENVGSEVGWGSSSNPFVPSVEQCLNLDATIIDSRYRKEVLNLMRTPYNEEEYKKLWKDIRMRLPSSSRNGRGKSLLSLHKGIRNLRLQNESLLMKWLWRYTEEDAALWKEVIVAKYGELNPWCTKITSEPYGCGVWRTIRNLWSQMEGNMYIKVGNGNKNKFWKDGWIDLTSLREPFPDLFLICENPDARVSDCWTEQGWDISLRRLLNDWEVERVAALLGKLAGMIITATATANILWKHRETNNHLFLHCKFKFTDQIRNLFLNITSMNWTMPEHTSDLLSCWIRRGGNKLLVLDLEIKRKMKKRFVDDQPRIKWGCLSMASSQEMREKLVADGWGVGV</sequence>
<reference evidence="2" key="1">
    <citation type="submission" date="2023-08" db="EMBL/GenBank/DDBJ databases">
        <title>A de novo genome assembly of Solanum verrucosum Schlechtendal, a Mexican diploid species geographically isolated from the other diploid A-genome species in potato relatives.</title>
        <authorList>
            <person name="Hosaka K."/>
        </authorList>
    </citation>
    <scope>NUCLEOTIDE SEQUENCE</scope>
    <source>
        <tissue evidence="2">Young leaves</tissue>
    </source>
</reference>
<gene>
    <name evidence="2" type="ORF">MTR67_019824</name>
</gene>
<name>A0AAF0TNW5_SOLVR</name>
<proteinExistence type="predicted"/>
<dbReference type="EMBL" id="CP133615">
    <property type="protein sequence ID" value="WMV26439.1"/>
    <property type="molecule type" value="Genomic_DNA"/>
</dbReference>
<dbReference type="AlphaFoldDB" id="A0AAF0TNW5"/>
<evidence type="ECO:0000313" key="3">
    <source>
        <dbReference type="Proteomes" id="UP001234989"/>
    </source>
</evidence>
<dbReference type="PANTHER" id="PTHR36617">
    <property type="entry name" value="PROTEIN, PUTATIVE-RELATED"/>
    <property type="match status" value="1"/>
</dbReference>
<protein>
    <submittedName>
        <fullName evidence="2">Uncharacterized protein</fullName>
    </submittedName>
</protein>
<evidence type="ECO:0000256" key="1">
    <source>
        <dbReference type="SAM" id="MobiDB-lite"/>
    </source>
</evidence>
<keyword evidence="3" id="KW-1185">Reference proteome</keyword>
<organism evidence="2 3">
    <name type="scientific">Solanum verrucosum</name>
    <dbReference type="NCBI Taxonomy" id="315347"/>
    <lineage>
        <taxon>Eukaryota</taxon>
        <taxon>Viridiplantae</taxon>
        <taxon>Streptophyta</taxon>
        <taxon>Embryophyta</taxon>
        <taxon>Tracheophyta</taxon>
        <taxon>Spermatophyta</taxon>
        <taxon>Magnoliopsida</taxon>
        <taxon>eudicotyledons</taxon>
        <taxon>Gunneridae</taxon>
        <taxon>Pentapetalae</taxon>
        <taxon>asterids</taxon>
        <taxon>lamiids</taxon>
        <taxon>Solanales</taxon>
        <taxon>Solanaceae</taxon>
        <taxon>Solanoideae</taxon>
        <taxon>Solaneae</taxon>
        <taxon>Solanum</taxon>
    </lineage>
</organism>